<evidence type="ECO:0000256" key="1">
    <source>
        <dbReference type="SAM" id="Phobius"/>
    </source>
</evidence>
<feature type="transmembrane region" description="Helical" evidence="1">
    <location>
        <begin position="49"/>
        <end position="70"/>
    </location>
</feature>
<dbReference type="KEGG" id="amah:DLM_2535"/>
<protein>
    <submittedName>
        <fullName evidence="2">Uncharacterized protein</fullName>
    </submittedName>
</protein>
<reference evidence="3" key="1">
    <citation type="journal article" date="2017" name="Biotechnol. Biofuels">
        <title>Evaluation of environmental bacterial communities as a factor affecting the growth of duckweed Lemna minor.</title>
        <authorList>
            <person name="Ishizawa H."/>
            <person name="Kuroda M."/>
            <person name="Morikawa M."/>
            <person name="Ike M."/>
        </authorList>
    </citation>
    <scope>NUCLEOTIDE SEQUENCE [LARGE SCALE GENOMIC DNA]</scope>
    <source>
        <strain evidence="3">H3</strain>
    </source>
</reference>
<dbReference type="AlphaFoldDB" id="A0A3G9GJ40"/>
<dbReference type="RefSeq" id="WP_089086016.1">
    <property type="nucleotide sequence ID" value="NZ_AP018823.1"/>
</dbReference>
<sequence>MADILPLLLKCLLSLVISTIVIRILQRHLAALLQRLCQDATAAAFWRDYTWLTLAMVPLVLLIISDWLFWDADLVDSLRVSLLSIFGGLLFCLIKIKRHIDRFIAIPAHDASTASKQESRA</sequence>
<accession>A0A3G9GJ40</accession>
<name>A0A3G9GJ40_9NEIS</name>
<reference evidence="2 3" key="2">
    <citation type="journal article" date="2017" name="Genome Announc.">
        <title>Draft genome sequence of Aquitalea magnusonii strain H3, a plant growth-promoting bacterium of duckweed Lemna minor.</title>
        <authorList>
            <person name="Ishizawa H."/>
            <person name="Kuroda M."/>
            <person name="Ike M."/>
        </authorList>
    </citation>
    <scope>NUCLEOTIDE SEQUENCE [LARGE SCALE GENOMIC DNA]</scope>
    <source>
        <strain evidence="2 3">H3</strain>
    </source>
</reference>
<evidence type="ECO:0000313" key="2">
    <source>
        <dbReference type="EMBL" id="BBF86142.1"/>
    </source>
</evidence>
<gene>
    <name evidence="2" type="ORF">DLM_2535</name>
</gene>
<keyword evidence="1" id="KW-1133">Transmembrane helix</keyword>
<feature type="transmembrane region" description="Helical" evidence="1">
    <location>
        <begin position="6"/>
        <end position="25"/>
    </location>
</feature>
<keyword evidence="3" id="KW-1185">Reference proteome</keyword>
<keyword evidence="1" id="KW-0812">Transmembrane</keyword>
<keyword evidence="1" id="KW-0472">Membrane</keyword>
<feature type="transmembrane region" description="Helical" evidence="1">
    <location>
        <begin position="76"/>
        <end position="94"/>
    </location>
</feature>
<dbReference type="EMBL" id="AP018823">
    <property type="protein sequence ID" value="BBF86142.1"/>
    <property type="molecule type" value="Genomic_DNA"/>
</dbReference>
<dbReference type="Proteomes" id="UP000198290">
    <property type="component" value="Chromosome"/>
</dbReference>
<reference evidence="3" key="3">
    <citation type="journal article" date="2017" name="Plant Physiol. Biochem.">
        <title>Differential oxidative and antioxidative response of duckweed Lemna minor toward plant growth promoting/inhibiting bacteria.</title>
        <authorList>
            <person name="Ishizawa H."/>
            <person name="Kuroda M."/>
            <person name="Morikawa M."/>
            <person name="Ike M."/>
        </authorList>
    </citation>
    <scope>NUCLEOTIDE SEQUENCE [LARGE SCALE GENOMIC DNA]</scope>
    <source>
        <strain evidence="3">H3</strain>
    </source>
</reference>
<organism evidence="2 3">
    <name type="scientific">Aquitalea magnusonii</name>
    <dbReference type="NCBI Taxonomy" id="332411"/>
    <lineage>
        <taxon>Bacteria</taxon>
        <taxon>Pseudomonadati</taxon>
        <taxon>Pseudomonadota</taxon>
        <taxon>Betaproteobacteria</taxon>
        <taxon>Neisseriales</taxon>
        <taxon>Chromobacteriaceae</taxon>
        <taxon>Aquitalea</taxon>
    </lineage>
</organism>
<proteinExistence type="predicted"/>
<evidence type="ECO:0000313" key="3">
    <source>
        <dbReference type="Proteomes" id="UP000198290"/>
    </source>
</evidence>